<dbReference type="Proteomes" id="UP000095453">
    <property type="component" value="Unassembled WGS sequence"/>
</dbReference>
<evidence type="ECO:0000313" key="5">
    <source>
        <dbReference type="Proteomes" id="UP000095395"/>
    </source>
</evidence>
<keyword evidence="4" id="KW-1185">Reference proteome</keyword>
<accession>A0A0M6WMI6</accession>
<evidence type="ECO:0000313" key="3">
    <source>
        <dbReference type="EMBL" id="CUO41213.1"/>
    </source>
</evidence>
<dbReference type="EMBL" id="CYYR01000028">
    <property type="protein sequence ID" value="CUO41213.1"/>
    <property type="molecule type" value="Genomic_DNA"/>
</dbReference>
<sequence length="51" mass="5767">MMTKRPPSVEAISLLSILLIHHVGFAGSSDADKTIVYIFFQRIVSNDYWVV</sequence>
<evidence type="ECO:0000313" key="6">
    <source>
        <dbReference type="Proteomes" id="UP000095453"/>
    </source>
</evidence>
<evidence type="ECO:0000313" key="1">
    <source>
        <dbReference type="EMBL" id="CRL38334.1"/>
    </source>
</evidence>
<protein>
    <submittedName>
        <fullName evidence="1">Uncharacterized protein</fullName>
    </submittedName>
</protein>
<name>A0A0M6WMI6_9FIRM</name>
<organism evidence="1 4">
    <name type="scientific">Roseburia inulinivorans</name>
    <dbReference type="NCBI Taxonomy" id="360807"/>
    <lineage>
        <taxon>Bacteria</taxon>
        <taxon>Bacillati</taxon>
        <taxon>Bacillota</taxon>
        <taxon>Clostridia</taxon>
        <taxon>Lachnospirales</taxon>
        <taxon>Lachnospiraceae</taxon>
        <taxon>Roseburia</taxon>
    </lineage>
</organism>
<dbReference type="AlphaFoldDB" id="A0A0M6WMI6"/>
<reference evidence="1" key="1">
    <citation type="submission" date="2015-05" db="EMBL/GenBank/DDBJ databases">
        <authorList>
            <person name="Wang D.B."/>
            <person name="Wang M."/>
        </authorList>
    </citation>
    <scope>NUCLEOTIDE SEQUENCE [LARGE SCALE GENOMIC DNA]</scope>
    <source>
        <strain evidence="1">L1-83</strain>
    </source>
</reference>
<proteinExistence type="predicted"/>
<dbReference type="STRING" id="360807.ERS852392_03082"/>
<dbReference type="Proteomes" id="UP000049828">
    <property type="component" value="Unassembled WGS sequence"/>
</dbReference>
<dbReference type="EMBL" id="CVRS01000071">
    <property type="protein sequence ID" value="CRL38334.1"/>
    <property type="molecule type" value="Genomic_DNA"/>
</dbReference>
<evidence type="ECO:0000313" key="2">
    <source>
        <dbReference type="EMBL" id="CUN26244.1"/>
    </source>
</evidence>
<dbReference type="Proteomes" id="UP000095395">
    <property type="component" value="Unassembled WGS sequence"/>
</dbReference>
<dbReference type="EMBL" id="CYXX01000028">
    <property type="protein sequence ID" value="CUN26244.1"/>
    <property type="molecule type" value="Genomic_DNA"/>
</dbReference>
<reference evidence="4" key="2">
    <citation type="submission" date="2015-05" db="EMBL/GenBank/DDBJ databases">
        <authorList>
            <consortium name="Pathogen Informatics"/>
        </authorList>
    </citation>
    <scope>NUCLEOTIDE SEQUENCE [LARGE SCALE GENOMIC DNA]</scope>
    <source>
        <strain evidence="3 5">2789STDY5608835</strain>
        <strain evidence="2 6">2789STDY5608887</strain>
        <strain evidence="4">L1-83</strain>
    </source>
</reference>
<gene>
    <name evidence="3" type="ORF">ERS852392_03082</name>
    <name evidence="2" type="ORF">ERS852444_02927</name>
    <name evidence="1" type="ORF">RIL183_22231</name>
</gene>
<evidence type="ECO:0000313" key="4">
    <source>
        <dbReference type="Proteomes" id="UP000049828"/>
    </source>
</evidence>